<dbReference type="RefSeq" id="WP_160774580.1">
    <property type="nucleotide sequence ID" value="NZ_WUMV01000002.1"/>
</dbReference>
<organism evidence="11 12">
    <name type="scientific">Stappia sediminis</name>
    <dbReference type="NCBI Taxonomy" id="2692190"/>
    <lineage>
        <taxon>Bacteria</taxon>
        <taxon>Pseudomonadati</taxon>
        <taxon>Pseudomonadota</taxon>
        <taxon>Alphaproteobacteria</taxon>
        <taxon>Hyphomicrobiales</taxon>
        <taxon>Stappiaceae</taxon>
        <taxon>Stappia</taxon>
    </lineage>
</organism>
<keyword evidence="6 8" id="KW-1133">Transmembrane helix</keyword>
<evidence type="ECO:0000256" key="7">
    <source>
        <dbReference type="ARBA" id="ARBA00023136"/>
    </source>
</evidence>
<evidence type="ECO:0000256" key="6">
    <source>
        <dbReference type="ARBA" id="ARBA00022989"/>
    </source>
</evidence>
<dbReference type="InterPro" id="IPR017871">
    <property type="entry name" value="ABC_transporter-like_CS"/>
</dbReference>
<dbReference type="GO" id="GO:0005524">
    <property type="term" value="F:ATP binding"/>
    <property type="evidence" value="ECO:0007669"/>
    <property type="project" value="UniProtKB-KW"/>
</dbReference>
<dbReference type="Proteomes" id="UP000433101">
    <property type="component" value="Unassembled WGS sequence"/>
</dbReference>
<dbReference type="InterPro" id="IPR003439">
    <property type="entry name" value="ABC_transporter-like_ATP-bd"/>
</dbReference>
<evidence type="ECO:0000313" key="11">
    <source>
        <dbReference type="EMBL" id="MXN64351.1"/>
    </source>
</evidence>
<dbReference type="PROSITE" id="PS50893">
    <property type="entry name" value="ABC_TRANSPORTER_2"/>
    <property type="match status" value="1"/>
</dbReference>
<evidence type="ECO:0000256" key="4">
    <source>
        <dbReference type="ARBA" id="ARBA00022741"/>
    </source>
</evidence>
<feature type="transmembrane region" description="Helical" evidence="8">
    <location>
        <begin position="161"/>
        <end position="179"/>
    </location>
</feature>
<gene>
    <name evidence="11" type="ORF">GR183_05500</name>
</gene>
<dbReference type="Gene3D" id="3.40.50.300">
    <property type="entry name" value="P-loop containing nucleotide triphosphate hydrolases"/>
    <property type="match status" value="1"/>
</dbReference>
<keyword evidence="7 8" id="KW-0472">Membrane</keyword>
<dbReference type="Pfam" id="PF00664">
    <property type="entry name" value="ABC_membrane"/>
    <property type="match status" value="1"/>
</dbReference>
<evidence type="ECO:0000256" key="8">
    <source>
        <dbReference type="SAM" id="Phobius"/>
    </source>
</evidence>
<keyword evidence="4" id="KW-0547">Nucleotide-binding</keyword>
<dbReference type="EMBL" id="WUMV01000002">
    <property type="protein sequence ID" value="MXN64351.1"/>
    <property type="molecule type" value="Genomic_DNA"/>
</dbReference>
<dbReference type="Gene3D" id="1.20.1560.10">
    <property type="entry name" value="ABC transporter type 1, transmembrane domain"/>
    <property type="match status" value="1"/>
</dbReference>
<dbReference type="PROSITE" id="PS50929">
    <property type="entry name" value="ABC_TM1F"/>
    <property type="match status" value="1"/>
</dbReference>
<comment type="subcellular location">
    <subcellularLocation>
        <location evidence="1">Cell membrane</location>
        <topology evidence="1">Multi-pass membrane protein</topology>
    </subcellularLocation>
</comment>
<dbReference type="SUPFAM" id="SSF90123">
    <property type="entry name" value="ABC transporter transmembrane region"/>
    <property type="match status" value="1"/>
</dbReference>
<feature type="transmembrane region" description="Helical" evidence="8">
    <location>
        <begin position="64"/>
        <end position="84"/>
    </location>
</feature>
<evidence type="ECO:0000313" key="12">
    <source>
        <dbReference type="Proteomes" id="UP000433101"/>
    </source>
</evidence>
<accession>A0A7X3S714</accession>
<keyword evidence="12" id="KW-1185">Reference proteome</keyword>
<keyword evidence="3 8" id="KW-0812">Transmembrane</keyword>
<protein>
    <submittedName>
        <fullName evidence="11">Type I secretion system permease/ATPase</fullName>
    </submittedName>
</protein>
<reference evidence="11 12" key="1">
    <citation type="submission" date="2019-12" db="EMBL/GenBank/DDBJ databases">
        <authorList>
            <person name="Li M."/>
        </authorList>
    </citation>
    <scope>NUCLEOTIDE SEQUENCE [LARGE SCALE GENOMIC DNA]</scope>
    <source>
        <strain evidence="11 12">GBMRC 2046</strain>
    </source>
</reference>
<comment type="caution">
    <text evidence="11">The sequence shown here is derived from an EMBL/GenBank/DDBJ whole genome shotgun (WGS) entry which is preliminary data.</text>
</comment>
<sequence>MIGRRNKDSGDTSTLVRNARKTFAAGLLGAGALSGFISLLQLTVPLFMLQVHDRVLSSQSLDTLRMLIIIAAGALALYGILEFVRGLVFQVMGAALVRKLNLPALEAGVRSSLESGSALASETLRDLNDLRSFITSNAISAPLEAIWAPIFLFVLFMLHPLYGLLAVISASILVGLNLLSDLLTRPILKEANAANRENVARIGSTLRHAETIEAMGIMPALAKRWRASQFHANDLMTLGNTRSKAIHAATRSLRFGMQVTVLSLGASLVIRGDATPGTMIAASIIMGRLLMPFDNLTENWRQWVFALAAWKRVRDVMENHSSTRQTIPTPRSEGDLVVDRLVYAAPNTQVPVIKGISFSLQPGEVLGVVGPSAAGKSTLARLLVGALQPTSGGIFLDGHNVYLWERASFGAMVGYLPQSVSLLDGTVRENIARMYEADPRLVIDAARAAGVHEMIGRMPLGYDTPVGDGRYTLSGGQKQRVALARALFGRPRLLVLDEPNANLDTEGETALLQAISSARADGAIVIIIAHRPAIMEAADKILVLQEGRITQFGERTQVVSNIASRLQSKSVAPAITPGEVA</sequence>
<feature type="transmembrane region" description="Helical" evidence="8">
    <location>
        <begin position="23"/>
        <end position="44"/>
    </location>
</feature>
<dbReference type="GO" id="GO:0016887">
    <property type="term" value="F:ATP hydrolysis activity"/>
    <property type="evidence" value="ECO:0007669"/>
    <property type="project" value="InterPro"/>
</dbReference>
<dbReference type="PANTHER" id="PTHR43394">
    <property type="entry name" value="ATP-DEPENDENT PERMEASE MDL1, MITOCHONDRIAL"/>
    <property type="match status" value="1"/>
</dbReference>
<feature type="domain" description="ABC transmembrane type-1" evidence="10">
    <location>
        <begin position="28"/>
        <end position="303"/>
    </location>
</feature>
<evidence type="ECO:0000256" key="3">
    <source>
        <dbReference type="ARBA" id="ARBA00022692"/>
    </source>
</evidence>
<dbReference type="Pfam" id="PF00005">
    <property type="entry name" value="ABC_tran"/>
    <property type="match status" value="1"/>
</dbReference>
<dbReference type="SMART" id="SM00382">
    <property type="entry name" value="AAA"/>
    <property type="match status" value="1"/>
</dbReference>
<proteinExistence type="inferred from homology"/>
<dbReference type="InterPro" id="IPR010128">
    <property type="entry name" value="ATPase_T1SS_PrtD-like"/>
</dbReference>
<dbReference type="InterPro" id="IPR011527">
    <property type="entry name" value="ABC1_TM_dom"/>
</dbReference>
<dbReference type="InterPro" id="IPR039421">
    <property type="entry name" value="Type_1_exporter"/>
</dbReference>
<keyword evidence="5" id="KW-0067">ATP-binding</keyword>
<dbReference type="GO" id="GO:0015421">
    <property type="term" value="F:ABC-type oligopeptide transporter activity"/>
    <property type="evidence" value="ECO:0007669"/>
    <property type="project" value="TreeGrafter"/>
</dbReference>
<dbReference type="InterPro" id="IPR003593">
    <property type="entry name" value="AAA+_ATPase"/>
</dbReference>
<evidence type="ECO:0000256" key="2">
    <source>
        <dbReference type="ARBA" id="ARBA00005417"/>
    </source>
</evidence>
<name>A0A7X3S714_9HYPH</name>
<evidence type="ECO:0000256" key="1">
    <source>
        <dbReference type="ARBA" id="ARBA00004651"/>
    </source>
</evidence>
<evidence type="ECO:0000256" key="5">
    <source>
        <dbReference type="ARBA" id="ARBA00022840"/>
    </source>
</evidence>
<evidence type="ECO:0000259" key="9">
    <source>
        <dbReference type="PROSITE" id="PS50893"/>
    </source>
</evidence>
<dbReference type="NCBIfam" id="TIGR01842">
    <property type="entry name" value="type_I_sec_PrtD"/>
    <property type="match status" value="1"/>
</dbReference>
<dbReference type="AlphaFoldDB" id="A0A7X3S714"/>
<dbReference type="InterPro" id="IPR036640">
    <property type="entry name" value="ABC1_TM_sf"/>
</dbReference>
<dbReference type="GO" id="GO:0030253">
    <property type="term" value="P:protein secretion by the type I secretion system"/>
    <property type="evidence" value="ECO:0007669"/>
    <property type="project" value="InterPro"/>
</dbReference>
<dbReference type="InterPro" id="IPR027417">
    <property type="entry name" value="P-loop_NTPase"/>
</dbReference>
<dbReference type="GO" id="GO:0030256">
    <property type="term" value="C:type I protein secretion system complex"/>
    <property type="evidence" value="ECO:0007669"/>
    <property type="project" value="InterPro"/>
</dbReference>
<dbReference type="PROSITE" id="PS00211">
    <property type="entry name" value="ABC_TRANSPORTER_1"/>
    <property type="match status" value="1"/>
</dbReference>
<comment type="similarity">
    <text evidence="2">Belongs to the ABC transporter superfamily.</text>
</comment>
<dbReference type="GO" id="GO:0005886">
    <property type="term" value="C:plasma membrane"/>
    <property type="evidence" value="ECO:0007669"/>
    <property type="project" value="UniProtKB-SubCell"/>
</dbReference>
<dbReference type="SUPFAM" id="SSF52540">
    <property type="entry name" value="P-loop containing nucleoside triphosphate hydrolases"/>
    <property type="match status" value="1"/>
</dbReference>
<feature type="domain" description="ABC transporter" evidence="9">
    <location>
        <begin position="336"/>
        <end position="571"/>
    </location>
</feature>
<dbReference type="PANTHER" id="PTHR43394:SF1">
    <property type="entry name" value="ATP-BINDING CASSETTE SUB-FAMILY B MEMBER 10, MITOCHONDRIAL"/>
    <property type="match status" value="1"/>
</dbReference>
<evidence type="ECO:0000259" key="10">
    <source>
        <dbReference type="PROSITE" id="PS50929"/>
    </source>
</evidence>